<dbReference type="AlphaFoldDB" id="A0A0E0FLA6"/>
<evidence type="ECO:0000313" key="2">
    <source>
        <dbReference type="EnsemblPlants" id="ONIVA01G17010.1"/>
    </source>
</evidence>
<organism evidence="2">
    <name type="scientific">Oryza nivara</name>
    <name type="common">Indian wild rice</name>
    <name type="synonym">Oryza sativa f. spontanea</name>
    <dbReference type="NCBI Taxonomy" id="4536"/>
    <lineage>
        <taxon>Eukaryota</taxon>
        <taxon>Viridiplantae</taxon>
        <taxon>Streptophyta</taxon>
        <taxon>Embryophyta</taxon>
        <taxon>Tracheophyta</taxon>
        <taxon>Spermatophyta</taxon>
        <taxon>Magnoliopsida</taxon>
        <taxon>Liliopsida</taxon>
        <taxon>Poales</taxon>
        <taxon>Poaceae</taxon>
        <taxon>BOP clade</taxon>
        <taxon>Oryzoideae</taxon>
        <taxon>Oryzeae</taxon>
        <taxon>Oryzinae</taxon>
        <taxon>Oryza</taxon>
    </lineage>
</organism>
<keyword evidence="3" id="KW-1185">Reference proteome</keyword>
<feature type="region of interest" description="Disordered" evidence="1">
    <location>
        <begin position="14"/>
        <end position="42"/>
    </location>
</feature>
<evidence type="ECO:0000313" key="3">
    <source>
        <dbReference type="Proteomes" id="UP000006591"/>
    </source>
</evidence>
<evidence type="ECO:0000256" key="1">
    <source>
        <dbReference type="SAM" id="MobiDB-lite"/>
    </source>
</evidence>
<reference evidence="2" key="1">
    <citation type="submission" date="2015-04" db="UniProtKB">
        <authorList>
            <consortium name="EnsemblPlants"/>
        </authorList>
    </citation>
    <scope>IDENTIFICATION</scope>
    <source>
        <strain evidence="2">SL10</strain>
    </source>
</reference>
<dbReference type="Gramene" id="ONIVA01G17010.1">
    <property type="protein sequence ID" value="ONIVA01G17010.1"/>
    <property type="gene ID" value="ONIVA01G17010"/>
</dbReference>
<name>A0A0E0FLA6_ORYNI</name>
<reference evidence="2" key="2">
    <citation type="submission" date="2018-04" db="EMBL/GenBank/DDBJ databases">
        <title>OnivRS2 (Oryza nivara Reference Sequence Version 2).</title>
        <authorList>
            <person name="Zhang J."/>
            <person name="Kudrna D."/>
            <person name="Lee S."/>
            <person name="Talag J."/>
            <person name="Rajasekar S."/>
            <person name="Welchert J."/>
            <person name="Hsing Y.-I."/>
            <person name="Wing R.A."/>
        </authorList>
    </citation>
    <scope>NUCLEOTIDE SEQUENCE [LARGE SCALE GENOMIC DNA]</scope>
</reference>
<accession>A0A0E0FLA6</accession>
<sequence>MSVVPYWALCVTGHGPRHGPRRHPIPPLPQRHTGRAGPDADEAQLAARRRRLSCSARPRSWRCW</sequence>
<dbReference type="HOGENOM" id="CLU_2871510_0_0_1"/>
<dbReference type="Proteomes" id="UP000006591">
    <property type="component" value="Chromosome 1"/>
</dbReference>
<feature type="compositionally biased region" description="Basic residues" evidence="1">
    <location>
        <begin position="15"/>
        <end position="24"/>
    </location>
</feature>
<proteinExistence type="predicted"/>
<protein>
    <submittedName>
        <fullName evidence="2">Uncharacterized protein</fullName>
    </submittedName>
</protein>
<dbReference type="EnsemblPlants" id="ONIVA01G17010.1">
    <property type="protein sequence ID" value="ONIVA01G17010.1"/>
    <property type="gene ID" value="ONIVA01G17010"/>
</dbReference>